<dbReference type="PANTHER" id="PTHR33116:SF86">
    <property type="entry name" value="REVERSE TRANSCRIPTASE DOMAIN-CONTAINING PROTEIN"/>
    <property type="match status" value="1"/>
</dbReference>
<gene>
    <name evidence="1" type="ORF">VFH_I374080</name>
</gene>
<dbReference type="Proteomes" id="UP001157006">
    <property type="component" value="Chromosome 1L"/>
</dbReference>
<dbReference type="EMBL" id="OX451736">
    <property type="protein sequence ID" value="CAI8589003.1"/>
    <property type="molecule type" value="Genomic_DNA"/>
</dbReference>
<dbReference type="PANTHER" id="PTHR33116">
    <property type="entry name" value="REVERSE TRANSCRIPTASE ZINC-BINDING DOMAIN-CONTAINING PROTEIN-RELATED-RELATED"/>
    <property type="match status" value="1"/>
</dbReference>
<evidence type="ECO:0000313" key="2">
    <source>
        <dbReference type="Proteomes" id="UP001157006"/>
    </source>
</evidence>
<dbReference type="AlphaFoldDB" id="A0AAV0YW45"/>
<evidence type="ECO:0000313" key="1">
    <source>
        <dbReference type="EMBL" id="CAI8589003.1"/>
    </source>
</evidence>
<proteinExistence type="predicted"/>
<reference evidence="1 2" key="1">
    <citation type="submission" date="2023-01" db="EMBL/GenBank/DDBJ databases">
        <authorList>
            <person name="Kreplak J."/>
        </authorList>
    </citation>
    <scope>NUCLEOTIDE SEQUENCE [LARGE SCALE GENOMIC DNA]</scope>
</reference>
<name>A0AAV0YW45_VICFA</name>
<keyword evidence="2" id="KW-1185">Reference proteome</keyword>
<accession>A0AAV0YW45</accession>
<organism evidence="1 2">
    <name type="scientific">Vicia faba</name>
    <name type="common">Broad bean</name>
    <name type="synonym">Faba vulgaris</name>
    <dbReference type="NCBI Taxonomy" id="3906"/>
    <lineage>
        <taxon>Eukaryota</taxon>
        <taxon>Viridiplantae</taxon>
        <taxon>Streptophyta</taxon>
        <taxon>Embryophyta</taxon>
        <taxon>Tracheophyta</taxon>
        <taxon>Spermatophyta</taxon>
        <taxon>Magnoliopsida</taxon>
        <taxon>eudicotyledons</taxon>
        <taxon>Gunneridae</taxon>
        <taxon>Pentapetalae</taxon>
        <taxon>rosids</taxon>
        <taxon>fabids</taxon>
        <taxon>Fabales</taxon>
        <taxon>Fabaceae</taxon>
        <taxon>Papilionoideae</taxon>
        <taxon>50 kb inversion clade</taxon>
        <taxon>NPAAA clade</taxon>
        <taxon>Hologalegina</taxon>
        <taxon>IRL clade</taxon>
        <taxon>Fabeae</taxon>
        <taxon>Vicia</taxon>
    </lineage>
</organism>
<protein>
    <submittedName>
        <fullName evidence="1">Uncharacterized protein</fullName>
    </submittedName>
</protein>
<sequence>MKNIRNDVVDNKIHGIKVAHKSPIISHLFFAGDSLLFARASEGEGCRIHHILKLYQDASGRVVNAYKYGVSFSGNVGEATTGRIKAKLGFRGVNNHSRYLGLPIVFGRSKKEVFKLVVERVWKKVKGWKENFLSKAGKEVLIKAVAQAIPAYIMSYYRISKSSCKEIEYMIIKFWWGSK</sequence>